<dbReference type="Gene3D" id="4.10.470.20">
    <property type="match status" value="1"/>
</dbReference>
<keyword evidence="2" id="KW-1015">Disulfide bond</keyword>
<protein>
    <recommendedName>
        <fullName evidence="4">LNR domain-containing protein</fullName>
    </recommendedName>
</protein>
<keyword evidence="1" id="KW-0677">Repeat</keyword>
<dbReference type="Pfam" id="PF00066">
    <property type="entry name" value="Notch"/>
    <property type="match status" value="1"/>
</dbReference>
<gene>
    <name evidence="5" type="ORF">CYMTET_35385</name>
</gene>
<evidence type="ECO:0000313" key="6">
    <source>
        <dbReference type="Proteomes" id="UP001190700"/>
    </source>
</evidence>
<name>A0AAE0F988_9CHLO</name>
<dbReference type="EMBL" id="LGRX02022619">
    <property type="protein sequence ID" value="KAK3255428.1"/>
    <property type="molecule type" value="Genomic_DNA"/>
</dbReference>
<comment type="caution">
    <text evidence="5">The sequence shown here is derived from an EMBL/GenBank/DDBJ whole genome shotgun (WGS) entry which is preliminary data.</text>
</comment>
<proteinExistence type="predicted"/>
<reference evidence="5 6" key="1">
    <citation type="journal article" date="2015" name="Genome Biol. Evol.">
        <title>Comparative Genomics of a Bacterivorous Green Alga Reveals Evolutionary Causalities and Consequences of Phago-Mixotrophic Mode of Nutrition.</title>
        <authorList>
            <person name="Burns J.A."/>
            <person name="Paasch A."/>
            <person name="Narechania A."/>
            <person name="Kim E."/>
        </authorList>
    </citation>
    <scope>NUCLEOTIDE SEQUENCE [LARGE SCALE GENOMIC DNA]</scope>
    <source>
        <strain evidence="5 6">PLY_AMNH</strain>
    </source>
</reference>
<evidence type="ECO:0000256" key="3">
    <source>
        <dbReference type="ARBA" id="ARBA00023180"/>
    </source>
</evidence>
<dbReference type="AlphaFoldDB" id="A0AAE0F988"/>
<dbReference type="InterPro" id="IPR000800">
    <property type="entry name" value="Notch_dom"/>
</dbReference>
<sequence>MENRHDRMMGWCKRCRSSIGKLTPEVKFHRPGDGVATQPMLTSEVEALFHTARIPLAKVPSLLRLRRLTSSLTALLLHIFLPPSFFNLRGSQTALEGCVPHLVVSDGSCWILELSFCPTFSRCSRSAVTATPADKRIEKPTESFLRLLYGAMGILRLLDAAMGSSDSNDPACTAAGCPANWQGDSICDELCRIEACNNDNGDCP</sequence>
<feature type="non-terminal residue" evidence="5">
    <location>
        <position position="204"/>
    </location>
</feature>
<evidence type="ECO:0000313" key="5">
    <source>
        <dbReference type="EMBL" id="KAK3255428.1"/>
    </source>
</evidence>
<evidence type="ECO:0000259" key="4">
    <source>
        <dbReference type="Pfam" id="PF00066"/>
    </source>
</evidence>
<evidence type="ECO:0000256" key="1">
    <source>
        <dbReference type="ARBA" id="ARBA00022737"/>
    </source>
</evidence>
<evidence type="ECO:0000256" key="2">
    <source>
        <dbReference type="ARBA" id="ARBA00023157"/>
    </source>
</evidence>
<organism evidence="5 6">
    <name type="scientific">Cymbomonas tetramitiformis</name>
    <dbReference type="NCBI Taxonomy" id="36881"/>
    <lineage>
        <taxon>Eukaryota</taxon>
        <taxon>Viridiplantae</taxon>
        <taxon>Chlorophyta</taxon>
        <taxon>Pyramimonadophyceae</taxon>
        <taxon>Pyramimonadales</taxon>
        <taxon>Pyramimonadaceae</taxon>
        <taxon>Cymbomonas</taxon>
    </lineage>
</organism>
<keyword evidence="3" id="KW-0325">Glycoprotein</keyword>
<keyword evidence="6" id="KW-1185">Reference proteome</keyword>
<feature type="domain" description="LNR" evidence="4">
    <location>
        <begin position="170"/>
        <end position="203"/>
    </location>
</feature>
<dbReference type="Proteomes" id="UP001190700">
    <property type="component" value="Unassembled WGS sequence"/>
</dbReference>
<accession>A0AAE0F988</accession>